<dbReference type="AlphaFoldDB" id="A0A1M7ICA5"/>
<organism evidence="1 2">
    <name type="scientific">Ruminococcus flavefaciens</name>
    <dbReference type="NCBI Taxonomy" id="1265"/>
    <lineage>
        <taxon>Bacteria</taxon>
        <taxon>Bacillati</taxon>
        <taxon>Bacillota</taxon>
        <taxon>Clostridia</taxon>
        <taxon>Eubacteriales</taxon>
        <taxon>Oscillospiraceae</taxon>
        <taxon>Ruminococcus</taxon>
    </lineage>
</organism>
<dbReference type="PANTHER" id="PTHR34825:SF1">
    <property type="entry name" value="AAA-ATPASE-LIKE DOMAIN-CONTAINING PROTEIN"/>
    <property type="match status" value="1"/>
</dbReference>
<dbReference type="Proteomes" id="UP000184394">
    <property type="component" value="Unassembled WGS sequence"/>
</dbReference>
<evidence type="ECO:0000313" key="2">
    <source>
        <dbReference type="Proteomes" id="UP000184394"/>
    </source>
</evidence>
<gene>
    <name evidence="1" type="ORF">SAMN04487860_10442</name>
</gene>
<accession>A0A1M7ICA5</accession>
<dbReference type="PANTHER" id="PTHR34825">
    <property type="entry name" value="CONSERVED PROTEIN, WITH A WEAK D-GALACTARATE DEHYDRATASE/ALTRONATE HYDROLASE DOMAIN"/>
    <property type="match status" value="1"/>
</dbReference>
<sequence>MNNFASYSVMDEEFSQYFGFTQVEVEKFLADYELSDKIGIVKEWYDGYLFGNTEMYCPWDVSNYIKALTTNRNKEPKNYWENTSSNSDIKAFFEMPNCDPSEKFEALLNGGTILETVTDALTYEQAYDSESNLWSVLLMTGYVTPVRHDQVSSKQKEMRIPNKEVADIFQTAVVDQFKASVDETELHDLMTALWSGQEERASIILSDLLWSTISYNDYHEDYYHTFLAGIFVGRGGYAVDSNKERGLGRPDIDLRDKRNRRCMIIEAKHSESEKDMGNDCDKAIKQLRDNQYALKLTGYTQVLRYGVAFYQKQAMIKLDKEDLETK</sequence>
<proteinExistence type="predicted"/>
<name>A0A1M7ICA5_RUMFL</name>
<dbReference type="EMBL" id="FRCT01000004">
    <property type="protein sequence ID" value="SHM38446.1"/>
    <property type="molecule type" value="Genomic_DNA"/>
</dbReference>
<dbReference type="Pfam" id="PF08011">
    <property type="entry name" value="PDDEXK_9"/>
    <property type="match status" value="1"/>
</dbReference>
<protein>
    <submittedName>
        <fullName evidence="1">Predicted AAA-ATPase</fullName>
    </submittedName>
</protein>
<evidence type="ECO:0000313" key="1">
    <source>
        <dbReference type="EMBL" id="SHM38446.1"/>
    </source>
</evidence>
<dbReference type="OrthoDB" id="9799038at2"/>
<dbReference type="InterPro" id="IPR012547">
    <property type="entry name" value="PDDEXK_9"/>
</dbReference>
<reference evidence="1 2" key="1">
    <citation type="submission" date="2016-11" db="EMBL/GenBank/DDBJ databases">
        <authorList>
            <person name="Jaros S."/>
            <person name="Januszkiewicz K."/>
            <person name="Wedrychowicz H."/>
        </authorList>
    </citation>
    <scope>NUCLEOTIDE SEQUENCE [LARGE SCALE GENOMIC DNA]</scope>
    <source>
        <strain evidence="1 2">Y1</strain>
    </source>
</reference>